<dbReference type="PROSITE" id="PS51192">
    <property type="entry name" value="HELICASE_ATP_BIND_1"/>
    <property type="match status" value="1"/>
</dbReference>
<evidence type="ECO:0000313" key="10">
    <source>
        <dbReference type="Proteomes" id="UP000247409"/>
    </source>
</evidence>
<dbReference type="SMART" id="SM00487">
    <property type="entry name" value="DEXDc"/>
    <property type="match status" value="1"/>
</dbReference>
<dbReference type="EC" id="5.6.2.4" evidence="5"/>
<dbReference type="PANTHER" id="PTHR13710">
    <property type="entry name" value="DNA HELICASE RECQ FAMILY MEMBER"/>
    <property type="match status" value="1"/>
</dbReference>
<evidence type="ECO:0000259" key="7">
    <source>
        <dbReference type="PROSITE" id="PS51192"/>
    </source>
</evidence>
<keyword evidence="9" id="KW-0347">Helicase</keyword>
<dbReference type="GO" id="GO:0009378">
    <property type="term" value="F:four-way junction helicase activity"/>
    <property type="evidence" value="ECO:0007669"/>
    <property type="project" value="TreeGrafter"/>
</dbReference>
<dbReference type="STRING" id="448386.A0A2V3ILV1"/>
<keyword evidence="2" id="KW-0547">Nucleotide-binding</keyword>
<dbReference type="PROSITE" id="PS51194">
    <property type="entry name" value="HELICASE_CTER"/>
    <property type="match status" value="1"/>
</dbReference>
<keyword evidence="3" id="KW-0067">ATP-binding</keyword>
<dbReference type="GO" id="GO:0003676">
    <property type="term" value="F:nucleic acid binding"/>
    <property type="evidence" value="ECO:0007669"/>
    <property type="project" value="InterPro"/>
</dbReference>
<dbReference type="InterPro" id="IPR013087">
    <property type="entry name" value="Znf_C2H2_type"/>
</dbReference>
<sequence length="1489" mass="167125">MQVMISSDLENHSPPKGSICGDKPLAFELQSMGLFIVCLGCSCGIPSARAIQRHLQGIHGTTSDVAVDTAKLLLSKQTYMQSIMQEGSLWDKYDSAPSLRSGMESSNTQNAIRPLVILDHERQFLDPLHGLTILDGHSCPCCPSCYTDKRSLQKHLQCIHNVGTGHNLMEMVHRKGTIRLQTIFHGSLRRLFPVTSKPPIGEVTILHSLHANDSSDTQAISLKESKVQVSRAQISGREPFSKVHTGPAVVGQDEGAYFKECAETITKKFFGSCQDAVLINNGTKGLDNPMKSTFIALSRFDNVLQKRGITMEEANTLTSLQIDSGASNQIEDAVVGLVLQDSLQYLTQVASITVDIPFCVLRWLNIRDRSQAGALTVVEQSTAYKYAKVLARMVMFVKKSRDRVPSLGSAKVFSSGSDYMTVIRELPSYVVARGEKISVIQYERVYYDHCDAERYETFRRLVKELLLVPQSIFASEDKLAVKNFFCCSSVHHKSGVIRFAEAWEITGTLAAIQYCVSVAAAHEYDHAKRLKNEGDHNGTCTEENEVMCSSTFDEEDLIRNYVFLGQDFFGILCFKQATGIMDEMQEELCNLGHLQAGHSKSTAERAYARTREVLQDITHSTIHRYREWSTNWQRLLDLDKNCRPRLQNGPRIGNALYLEAQEKEMPSPPAKRSKLAVDSPRHGILASSVEAETPCSAPSNANDMVVLPSDISLNYHNIKRSQTQSTAENGVTLFNGDDRNYDHLIGTFLNDLRQMFQDQKATFRTYTQFRVTIAIAERQNNTLVIMPTGSGKKICVMLPVFIERSLHSTIIIVSLVSLSTEYVERATSCRLRVQTGLGRRNQSEFADIYVVLPEHVRDPRFRELVLRLTNQKRLARIVVEEAHLVSMWSSFRQSLRDIKYGLMCIPTSIPRVLLTATLPPRDRMNLLLQHGIRSAVIFKAPTVRCNLRFEVRSLRENISETSRDRSGRFRSTIRDLLQALTTEMKLEMDGVCTNILEYGNESKYSFRVLVYAMQRHIVEKAYEVLYASYVALPSGSTCNGELNYEKKISVIAYHAGMSENARMAAHKQWTSFSSTSNLTNDCMPVIDIGIMVCTSAFGAGVDAPNVRIVMHLGGSSSLVDYAQEAGRAGRDGLLARCVVFFSKRDADHLTSTLEKEATESFTEDAYRKLFGWLEARNWFQDSQSCRKHSLYAAMDGEGRGVCIFDPESEPCDVCLHHYNGPPRRAINAEPKTLGTQNLLETSQSPALDNSHKVTSHLFISEKNKKHANQDCIIQRTSKPEEAERESSAVADPCSWGSAVPTPSPPQSVELLIREAESVALDFEGDCLACLVLANKNIKDGHDCSLSRRRCFRCHSDRHRFSACRNLVPVAQGCCYKCGIGYCQGLKVHSEAMGFASTCELVRLRDLGWLLWRCSEGTRRHIVRDLFCDNDSAAYHTNLTKLSTAGSQDNDRLWATWLSRTGDIVPNLLRLASWWRRKWEVRMDSQQKDL</sequence>
<evidence type="ECO:0000256" key="3">
    <source>
        <dbReference type="ARBA" id="ARBA00022840"/>
    </source>
</evidence>
<evidence type="ECO:0000256" key="4">
    <source>
        <dbReference type="ARBA" id="ARBA00034617"/>
    </source>
</evidence>
<dbReference type="SMART" id="SM00490">
    <property type="entry name" value="HELICc"/>
    <property type="match status" value="1"/>
</dbReference>
<accession>A0A2V3ILV1</accession>
<comment type="catalytic activity">
    <reaction evidence="4">
        <text>Couples ATP hydrolysis with the unwinding of duplex DNA by translocating in the 3'-5' direction.</text>
        <dbReference type="EC" id="5.6.2.4"/>
    </reaction>
</comment>
<gene>
    <name evidence="9" type="ORF">BWQ96_07236</name>
</gene>
<dbReference type="OrthoDB" id="3943268at2759"/>
<dbReference type="PROSITE" id="PS00028">
    <property type="entry name" value="ZINC_FINGER_C2H2_1"/>
    <property type="match status" value="1"/>
</dbReference>
<dbReference type="InterPro" id="IPR027417">
    <property type="entry name" value="P-loop_NTPase"/>
</dbReference>
<dbReference type="Pfam" id="PF00271">
    <property type="entry name" value="Helicase_C"/>
    <property type="match status" value="1"/>
</dbReference>
<dbReference type="GO" id="GO:0043138">
    <property type="term" value="F:3'-5' DNA helicase activity"/>
    <property type="evidence" value="ECO:0007669"/>
    <property type="project" value="UniProtKB-EC"/>
</dbReference>
<feature type="domain" description="Helicase C-terminal" evidence="8">
    <location>
        <begin position="972"/>
        <end position="1177"/>
    </location>
</feature>
<feature type="domain" description="Helicase ATP-binding" evidence="7">
    <location>
        <begin position="773"/>
        <end position="936"/>
    </location>
</feature>
<dbReference type="SUPFAM" id="SSF52540">
    <property type="entry name" value="P-loop containing nucleoside triphosphate hydrolases"/>
    <property type="match status" value="1"/>
</dbReference>
<dbReference type="SMART" id="SM00355">
    <property type="entry name" value="ZnF_C2H2"/>
    <property type="match status" value="2"/>
</dbReference>
<protein>
    <recommendedName>
        <fullName evidence="5">DNA 3'-5' helicase</fullName>
        <ecNumber evidence="5">5.6.2.4</ecNumber>
    </recommendedName>
</protein>
<dbReference type="InterPro" id="IPR001650">
    <property type="entry name" value="Helicase_C-like"/>
</dbReference>
<dbReference type="PANTHER" id="PTHR13710:SF154">
    <property type="entry name" value="RECQ HELICASE, PUTATIVE (AFU_ORTHOLOGUE AFUA_6G14720)-RELATED"/>
    <property type="match status" value="1"/>
</dbReference>
<proteinExistence type="inferred from homology"/>
<dbReference type="Gene3D" id="3.40.50.300">
    <property type="entry name" value="P-loop containing nucleotide triphosphate hydrolases"/>
    <property type="match status" value="2"/>
</dbReference>
<dbReference type="GO" id="GO:0005524">
    <property type="term" value="F:ATP binding"/>
    <property type="evidence" value="ECO:0007669"/>
    <property type="project" value="UniProtKB-KW"/>
</dbReference>
<evidence type="ECO:0000256" key="6">
    <source>
        <dbReference type="SAM" id="MobiDB-lite"/>
    </source>
</evidence>
<feature type="region of interest" description="Disordered" evidence="6">
    <location>
        <begin position="1276"/>
        <end position="1301"/>
    </location>
</feature>
<dbReference type="InterPro" id="IPR011545">
    <property type="entry name" value="DEAD/DEAH_box_helicase_dom"/>
</dbReference>
<organism evidence="9 10">
    <name type="scientific">Gracilariopsis chorda</name>
    <dbReference type="NCBI Taxonomy" id="448386"/>
    <lineage>
        <taxon>Eukaryota</taxon>
        <taxon>Rhodophyta</taxon>
        <taxon>Florideophyceae</taxon>
        <taxon>Rhodymeniophycidae</taxon>
        <taxon>Gracilariales</taxon>
        <taxon>Gracilariaceae</taxon>
        <taxon>Gracilariopsis</taxon>
    </lineage>
</organism>
<evidence type="ECO:0000313" key="9">
    <source>
        <dbReference type="EMBL" id="PXF43039.1"/>
    </source>
</evidence>
<dbReference type="GO" id="GO:0005694">
    <property type="term" value="C:chromosome"/>
    <property type="evidence" value="ECO:0007669"/>
    <property type="project" value="TreeGrafter"/>
</dbReference>
<dbReference type="Proteomes" id="UP000247409">
    <property type="component" value="Unassembled WGS sequence"/>
</dbReference>
<evidence type="ECO:0000259" key="8">
    <source>
        <dbReference type="PROSITE" id="PS51194"/>
    </source>
</evidence>
<comment type="caution">
    <text evidence="9">The sequence shown here is derived from an EMBL/GenBank/DDBJ whole genome shotgun (WGS) entry which is preliminary data.</text>
</comment>
<evidence type="ECO:0000256" key="5">
    <source>
        <dbReference type="ARBA" id="ARBA00034808"/>
    </source>
</evidence>
<dbReference type="GO" id="GO:0005737">
    <property type="term" value="C:cytoplasm"/>
    <property type="evidence" value="ECO:0007669"/>
    <property type="project" value="TreeGrafter"/>
</dbReference>
<dbReference type="EMBL" id="NBIV01000140">
    <property type="protein sequence ID" value="PXF43039.1"/>
    <property type="molecule type" value="Genomic_DNA"/>
</dbReference>
<comment type="similarity">
    <text evidence="1">Belongs to the helicase family. RecQ subfamily.</text>
</comment>
<feature type="compositionally biased region" description="Basic and acidic residues" evidence="6">
    <location>
        <begin position="1277"/>
        <end position="1286"/>
    </location>
</feature>
<reference evidence="9 10" key="1">
    <citation type="journal article" date="2018" name="Mol. Biol. Evol.">
        <title>Analysis of the draft genome of the red seaweed Gracilariopsis chorda provides insights into genome size evolution in Rhodophyta.</title>
        <authorList>
            <person name="Lee J."/>
            <person name="Yang E.C."/>
            <person name="Graf L."/>
            <person name="Yang J.H."/>
            <person name="Qiu H."/>
            <person name="Zel Zion U."/>
            <person name="Chan C.X."/>
            <person name="Stephens T.G."/>
            <person name="Weber A.P.M."/>
            <person name="Boo G.H."/>
            <person name="Boo S.M."/>
            <person name="Kim K.M."/>
            <person name="Shin Y."/>
            <person name="Jung M."/>
            <person name="Lee S.J."/>
            <person name="Yim H.S."/>
            <person name="Lee J.H."/>
            <person name="Bhattacharya D."/>
            <person name="Yoon H.S."/>
        </authorList>
    </citation>
    <scope>NUCLEOTIDE SEQUENCE [LARGE SCALE GENOMIC DNA]</scope>
    <source>
        <strain evidence="9 10">SKKU-2015</strain>
        <tissue evidence="9">Whole body</tissue>
    </source>
</reference>
<evidence type="ECO:0000256" key="2">
    <source>
        <dbReference type="ARBA" id="ARBA00022741"/>
    </source>
</evidence>
<dbReference type="GO" id="GO:0000724">
    <property type="term" value="P:double-strand break repair via homologous recombination"/>
    <property type="evidence" value="ECO:0007669"/>
    <property type="project" value="TreeGrafter"/>
</dbReference>
<keyword evidence="10" id="KW-1185">Reference proteome</keyword>
<evidence type="ECO:0000256" key="1">
    <source>
        <dbReference type="ARBA" id="ARBA00005446"/>
    </source>
</evidence>
<dbReference type="InterPro" id="IPR014001">
    <property type="entry name" value="Helicase_ATP-bd"/>
</dbReference>
<keyword evidence="9" id="KW-0378">Hydrolase</keyword>
<name>A0A2V3ILV1_9FLOR</name>
<dbReference type="Pfam" id="PF00270">
    <property type="entry name" value="DEAD"/>
    <property type="match status" value="1"/>
</dbReference>